<dbReference type="AlphaFoldDB" id="A0A9W7CV00"/>
<dbReference type="EMBL" id="BSXT01001336">
    <property type="protein sequence ID" value="GMF41451.1"/>
    <property type="molecule type" value="Genomic_DNA"/>
</dbReference>
<keyword evidence="2" id="KW-1185">Reference proteome</keyword>
<reference evidence="1" key="1">
    <citation type="submission" date="2023-04" db="EMBL/GenBank/DDBJ databases">
        <title>Phytophthora fragariaefolia NBRC 109709.</title>
        <authorList>
            <person name="Ichikawa N."/>
            <person name="Sato H."/>
            <person name="Tonouchi N."/>
        </authorList>
    </citation>
    <scope>NUCLEOTIDE SEQUENCE</scope>
    <source>
        <strain evidence="1">NBRC 109709</strain>
    </source>
</reference>
<gene>
    <name evidence="1" type="ORF">Pfra01_001313400</name>
</gene>
<sequence>MALESPPTLASELILLPAMSWKRFARDSHDGRIEQICILSDLERMKCEAEVLMQLVTDGADALSTKSKKKRFDEQSWDSIKSSLLYEVLREYKDILPDDIPAELPQDKGVQHEIDLVPGTKYSVTRQ</sequence>
<evidence type="ECO:0000313" key="2">
    <source>
        <dbReference type="Proteomes" id="UP001165121"/>
    </source>
</evidence>
<organism evidence="1 2">
    <name type="scientific">Phytophthora fragariaefolia</name>
    <dbReference type="NCBI Taxonomy" id="1490495"/>
    <lineage>
        <taxon>Eukaryota</taxon>
        <taxon>Sar</taxon>
        <taxon>Stramenopiles</taxon>
        <taxon>Oomycota</taxon>
        <taxon>Peronosporomycetes</taxon>
        <taxon>Peronosporales</taxon>
        <taxon>Peronosporaceae</taxon>
        <taxon>Phytophthora</taxon>
    </lineage>
</organism>
<name>A0A9W7CV00_9STRA</name>
<evidence type="ECO:0000313" key="1">
    <source>
        <dbReference type="EMBL" id="GMF41451.1"/>
    </source>
</evidence>
<dbReference type="Proteomes" id="UP001165121">
    <property type="component" value="Unassembled WGS sequence"/>
</dbReference>
<protein>
    <submittedName>
        <fullName evidence="1">Unnamed protein product</fullName>
    </submittedName>
</protein>
<comment type="caution">
    <text evidence="1">The sequence shown here is derived from an EMBL/GenBank/DDBJ whole genome shotgun (WGS) entry which is preliminary data.</text>
</comment>
<accession>A0A9W7CV00</accession>
<proteinExistence type="predicted"/>